<keyword evidence="3" id="KW-1185">Reference proteome</keyword>
<sequence length="266" mass="32286">MFKILNINRILKRNNSKILSTILKNYSTIKNDCIKIDNKYIHNVYKLNDLHYNNLKIIHNYDEYYNLIIKNEYFKDYSEISNKLNDEIKEERNNKLEDHLSKKIKEQNDATQNNLENIDNEMYSKNIITSNDLQVLYFGSYENNISIILFEKFKSMIEKNKNLNFFFIDINISPQCAYNCQVNYVPSIILIYKNHIFRKKFEINYENLVDENYLTEFLNKVQQNIDIFHSYNNKFIYSLEKQSNYLNTKYIDIDNQNIHKENWNTF</sequence>
<reference evidence="2 3" key="1">
    <citation type="submission" date="2015-04" db="EMBL/GenBank/DDBJ databases">
        <authorList>
            <consortium name="Pathogen Informatics"/>
        </authorList>
    </citation>
    <scope>NUCLEOTIDE SEQUENCE [LARGE SCALE GENOMIC DNA]</scope>
    <source>
        <strain evidence="2 3">SGS1</strain>
    </source>
</reference>
<proteinExistence type="predicted"/>
<dbReference type="GeneID" id="39735358"/>
<protein>
    <recommendedName>
        <fullName evidence="4">Thioredoxin-like protein</fullName>
    </recommendedName>
</protein>
<dbReference type="Gene3D" id="3.40.30.10">
    <property type="entry name" value="Glutaredoxin"/>
    <property type="match status" value="1"/>
</dbReference>
<evidence type="ECO:0008006" key="4">
    <source>
        <dbReference type="Google" id="ProtNLM"/>
    </source>
</evidence>
<dbReference type="SUPFAM" id="SSF52833">
    <property type="entry name" value="Thioredoxin-like"/>
    <property type="match status" value="1"/>
</dbReference>
<gene>
    <name evidence="2" type="ORF">PRELSG_0702200</name>
</gene>
<organism evidence="2 3">
    <name type="scientific">Plasmodium relictum</name>
    <dbReference type="NCBI Taxonomy" id="85471"/>
    <lineage>
        <taxon>Eukaryota</taxon>
        <taxon>Sar</taxon>
        <taxon>Alveolata</taxon>
        <taxon>Apicomplexa</taxon>
        <taxon>Aconoidasida</taxon>
        <taxon>Haemosporida</taxon>
        <taxon>Plasmodiidae</taxon>
        <taxon>Plasmodium</taxon>
        <taxon>Plasmodium (Haemamoeba)</taxon>
    </lineage>
</organism>
<dbReference type="InterPro" id="IPR036249">
    <property type="entry name" value="Thioredoxin-like_sf"/>
</dbReference>
<dbReference type="KEGG" id="prel:PRELSG_0702200"/>
<feature type="coiled-coil region" evidence="1">
    <location>
        <begin position="74"/>
        <end position="121"/>
    </location>
</feature>
<dbReference type="AlphaFoldDB" id="A0A1J1H3W7"/>
<name>A0A1J1H3W7_PLARL</name>
<keyword evidence="1" id="KW-0175">Coiled coil</keyword>
<evidence type="ECO:0000256" key="1">
    <source>
        <dbReference type="SAM" id="Coils"/>
    </source>
</evidence>
<dbReference type="Proteomes" id="UP000220158">
    <property type="component" value="Chromosome 7"/>
</dbReference>
<dbReference type="OrthoDB" id="371404at2759"/>
<dbReference type="VEuPathDB" id="PlasmoDB:PRELSG_0702200"/>
<dbReference type="EMBL" id="LN835302">
    <property type="protein sequence ID" value="CRG99257.1"/>
    <property type="molecule type" value="Genomic_DNA"/>
</dbReference>
<dbReference type="RefSeq" id="XP_028532264.1">
    <property type="nucleotide sequence ID" value="XM_028675702.1"/>
</dbReference>
<dbReference type="OMA" id="PCVCLIY"/>
<evidence type="ECO:0000313" key="3">
    <source>
        <dbReference type="Proteomes" id="UP000220158"/>
    </source>
</evidence>
<evidence type="ECO:0000313" key="2">
    <source>
        <dbReference type="EMBL" id="CRG99257.1"/>
    </source>
</evidence>
<accession>A0A1J1H3W7</accession>